<dbReference type="OrthoDB" id="9937711at2"/>
<dbReference type="EMBL" id="QWEI01000009">
    <property type="protein sequence ID" value="RHW34094.1"/>
    <property type="molecule type" value="Genomic_DNA"/>
</dbReference>
<dbReference type="AlphaFoldDB" id="A0A396S869"/>
<protein>
    <submittedName>
        <fullName evidence="2">Uncharacterized protein</fullName>
    </submittedName>
</protein>
<evidence type="ECO:0000256" key="1">
    <source>
        <dbReference type="SAM" id="Phobius"/>
    </source>
</evidence>
<feature type="transmembrane region" description="Helical" evidence="1">
    <location>
        <begin position="6"/>
        <end position="25"/>
    </location>
</feature>
<evidence type="ECO:0000313" key="2">
    <source>
        <dbReference type="EMBL" id="RHW34094.1"/>
    </source>
</evidence>
<name>A0A396S869_9BACL</name>
<sequence length="81" mass="9128">MDYIAIGIVALLIGIVLIPIGYFEFKEETQCIRGQPFYKKIFIYPIAFISFINFESIIGWAFSLGILLVLSGTAIIFLSVF</sequence>
<evidence type="ECO:0000313" key="3">
    <source>
        <dbReference type="Proteomes" id="UP000265692"/>
    </source>
</evidence>
<gene>
    <name evidence="2" type="ORF">D1B33_14980</name>
</gene>
<feature type="transmembrane region" description="Helical" evidence="1">
    <location>
        <begin position="60"/>
        <end position="80"/>
    </location>
</feature>
<feature type="transmembrane region" description="Helical" evidence="1">
    <location>
        <begin position="37"/>
        <end position="54"/>
    </location>
</feature>
<keyword evidence="3" id="KW-1185">Reference proteome</keyword>
<dbReference type="RefSeq" id="WP_118877208.1">
    <property type="nucleotide sequence ID" value="NZ_QWEI01000009.1"/>
</dbReference>
<reference evidence="2 3" key="1">
    <citation type="submission" date="2018-08" db="EMBL/GenBank/DDBJ databases">
        <title>Lysinibacillus sp. YLB-03 draft genome sequence.</title>
        <authorList>
            <person name="Yu L."/>
        </authorList>
    </citation>
    <scope>NUCLEOTIDE SEQUENCE [LARGE SCALE GENOMIC DNA]</scope>
    <source>
        <strain evidence="2 3">YLB-03</strain>
    </source>
</reference>
<proteinExistence type="predicted"/>
<comment type="caution">
    <text evidence="2">The sequence shown here is derived from an EMBL/GenBank/DDBJ whole genome shotgun (WGS) entry which is preliminary data.</text>
</comment>
<accession>A0A396S869</accession>
<dbReference type="Proteomes" id="UP000265692">
    <property type="component" value="Unassembled WGS sequence"/>
</dbReference>
<keyword evidence="1" id="KW-1133">Transmembrane helix</keyword>
<keyword evidence="1" id="KW-0812">Transmembrane</keyword>
<organism evidence="2 3">
    <name type="scientific">Ureibacillus yapensis</name>
    <dbReference type="NCBI Taxonomy" id="2304605"/>
    <lineage>
        <taxon>Bacteria</taxon>
        <taxon>Bacillati</taxon>
        <taxon>Bacillota</taxon>
        <taxon>Bacilli</taxon>
        <taxon>Bacillales</taxon>
        <taxon>Caryophanaceae</taxon>
        <taxon>Ureibacillus</taxon>
    </lineage>
</organism>
<keyword evidence="1" id="KW-0472">Membrane</keyword>